<evidence type="ECO:0000256" key="5">
    <source>
        <dbReference type="ARBA" id="ARBA00022839"/>
    </source>
</evidence>
<evidence type="ECO:0000256" key="2">
    <source>
        <dbReference type="ARBA" id="ARBA00022490"/>
    </source>
</evidence>
<dbReference type="Gene3D" id="1.10.287.1040">
    <property type="entry name" value="Exonuclease VII, small subunit"/>
    <property type="match status" value="1"/>
</dbReference>
<keyword evidence="2 6" id="KW-0963">Cytoplasm</keyword>
<evidence type="ECO:0000256" key="3">
    <source>
        <dbReference type="ARBA" id="ARBA00022722"/>
    </source>
</evidence>
<keyword evidence="4 6" id="KW-0378">Hydrolase</keyword>
<dbReference type="InterPro" id="IPR003761">
    <property type="entry name" value="Exonuc_VII_S"/>
</dbReference>
<comment type="function">
    <text evidence="6">Bidirectionally degrades single-stranded DNA into large acid-insoluble oligonucleotides, which are then degraded further into small acid-soluble oligonucleotides.</text>
</comment>
<dbReference type="PANTHER" id="PTHR34137">
    <property type="entry name" value="EXODEOXYRIBONUCLEASE 7 SMALL SUBUNIT"/>
    <property type="match status" value="1"/>
</dbReference>
<dbReference type="SUPFAM" id="SSF116842">
    <property type="entry name" value="XseB-like"/>
    <property type="match status" value="1"/>
</dbReference>
<evidence type="ECO:0000313" key="7">
    <source>
        <dbReference type="EMBL" id="QYR52502.1"/>
    </source>
</evidence>
<evidence type="ECO:0000256" key="6">
    <source>
        <dbReference type="HAMAP-Rule" id="MF_00337"/>
    </source>
</evidence>
<evidence type="ECO:0000256" key="4">
    <source>
        <dbReference type="ARBA" id="ARBA00022801"/>
    </source>
</evidence>
<evidence type="ECO:0000256" key="1">
    <source>
        <dbReference type="ARBA" id="ARBA00009998"/>
    </source>
</evidence>
<dbReference type="Pfam" id="PF02609">
    <property type="entry name" value="Exonuc_VII_S"/>
    <property type="match status" value="1"/>
</dbReference>
<keyword evidence="8" id="KW-1185">Reference proteome</keyword>
<dbReference type="RefSeq" id="WP_220379287.1">
    <property type="nucleotide sequence ID" value="NZ_CP080544.1"/>
</dbReference>
<comment type="subunit">
    <text evidence="6">Heterooligomer composed of large and small subunits.</text>
</comment>
<dbReference type="PANTHER" id="PTHR34137:SF1">
    <property type="entry name" value="EXODEOXYRIBONUCLEASE 7 SMALL SUBUNIT"/>
    <property type="match status" value="1"/>
</dbReference>
<dbReference type="NCBIfam" id="TIGR01280">
    <property type="entry name" value="xseB"/>
    <property type="match status" value="1"/>
</dbReference>
<dbReference type="EMBL" id="CP080544">
    <property type="protein sequence ID" value="QYR52502.1"/>
    <property type="molecule type" value="Genomic_DNA"/>
</dbReference>
<comment type="similarity">
    <text evidence="1 6">Belongs to the XseB family.</text>
</comment>
<keyword evidence="3 6" id="KW-0540">Nuclease</keyword>
<accession>A0ABX8WMZ2</accession>
<dbReference type="InterPro" id="IPR037004">
    <property type="entry name" value="Exonuc_VII_ssu_sf"/>
</dbReference>
<organism evidence="7 8">
    <name type="scientific">Lysobacter soyae</name>
    <dbReference type="NCBI Taxonomy" id="2764185"/>
    <lineage>
        <taxon>Bacteria</taxon>
        <taxon>Pseudomonadati</taxon>
        <taxon>Pseudomonadota</taxon>
        <taxon>Gammaproteobacteria</taxon>
        <taxon>Lysobacterales</taxon>
        <taxon>Lysobacteraceae</taxon>
        <taxon>Lysobacter</taxon>
    </lineage>
</organism>
<protein>
    <recommendedName>
        <fullName evidence="6">Exodeoxyribonuclease 7 small subunit</fullName>
        <ecNumber evidence="6">3.1.11.6</ecNumber>
    </recommendedName>
    <alternativeName>
        <fullName evidence="6">Exodeoxyribonuclease VII small subunit</fullName>
        <shortName evidence="6">Exonuclease VII small subunit</shortName>
    </alternativeName>
</protein>
<evidence type="ECO:0000313" key="8">
    <source>
        <dbReference type="Proteomes" id="UP000824755"/>
    </source>
</evidence>
<sequence>MARKTSAEDNAPANPVAEFETSLDALEALVARMEGGQLTLEESLASYEQGVGLYRKCQLALEQAELRVKLLTDLDHPEAAKDFPGLSDPAAQ</sequence>
<dbReference type="EC" id="3.1.11.6" evidence="6"/>
<dbReference type="GO" id="GO:0008855">
    <property type="term" value="F:exodeoxyribonuclease VII activity"/>
    <property type="evidence" value="ECO:0007669"/>
    <property type="project" value="UniProtKB-EC"/>
</dbReference>
<proteinExistence type="inferred from homology"/>
<dbReference type="HAMAP" id="MF_00337">
    <property type="entry name" value="Exonuc_7_S"/>
    <property type="match status" value="1"/>
</dbReference>
<gene>
    <name evidence="6" type="primary">xseB</name>
    <name evidence="7" type="ORF">H8L67_07850</name>
</gene>
<name>A0ABX8WMZ2_9GAMM</name>
<comment type="subcellular location">
    <subcellularLocation>
        <location evidence="6">Cytoplasm</location>
    </subcellularLocation>
</comment>
<keyword evidence="5 6" id="KW-0269">Exonuclease</keyword>
<comment type="catalytic activity">
    <reaction evidence="6">
        <text>Exonucleolytic cleavage in either 5'- to 3'- or 3'- to 5'-direction to yield nucleoside 5'-phosphates.</text>
        <dbReference type="EC" id="3.1.11.6"/>
    </reaction>
</comment>
<reference evidence="7 8" key="1">
    <citation type="submission" date="2021-08" db="EMBL/GenBank/DDBJ databases">
        <title>Lysobacter sp. strain CJ11 Genome sequencing and assembly.</title>
        <authorList>
            <person name="Kim I."/>
        </authorList>
    </citation>
    <scope>NUCLEOTIDE SEQUENCE [LARGE SCALE GENOMIC DNA]</scope>
    <source>
        <strain evidence="7 8">CJ11</strain>
    </source>
</reference>
<dbReference type="Proteomes" id="UP000824755">
    <property type="component" value="Chromosome"/>
</dbReference>
<dbReference type="NCBIfam" id="NF002140">
    <property type="entry name" value="PRK00977.1-4"/>
    <property type="match status" value="1"/>
</dbReference>